<evidence type="ECO:0000256" key="2">
    <source>
        <dbReference type="SAM" id="MobiDB-lite"/>
    </source>
</evidence>
<proteinExistence type="predicted"/>
<keyword evidence="1" id="KW-0677">Repeat</keyword>
<name>A0AAN7CMD8_9PEZI</name>
<dbReference type="Pfam" id="PF24883">
    <property type="entry name" value="NPHP3_N"/>
    <property type="match status" value="1"/>
</dbReference>
<dbReference type="EMBL" id="MU857818">
    <property type="protein sequence ID" value="KAK4243428.1"/>
    <property type="molecule type" value="Genomic_DNA"/>
</dbReference>
<reference evidence="4" key="2">
    <citation type="submission" date="2023-05" db="EMBL/GenBank/DDBJ databases">
        <authorList>
            <consortium name="Lawrence Berkeley National Laboratory"/>
            <person name="Steindorff A."/>
            <person name="Hensen N."/>
            <person name="Bonometti L."/>
            <person name="Westerberg I."/>
            <person name="Brannstrom I.O."/>
            <person name="Guillou S."/>
            <person name="Cros-Aarteil S."/>
            <person name="Calhoun S."/>
            <person name="Haridas S."/>
            <person name="Kuo A."/>
            <person name="Mondo S."/>
            <person name="Pangilinan J."/>
            <person name="Riley R."/>
            <person name="Labutti K."/>
            <person name="Andreopoulos B."/>
            <person name="Lipzen A."/>
            <person name="Chen C."/>
            <person name="Yanf M."/>
            <person name="Daum C."/>
            <person name="Ng V."/>
            <person name="Clum A."/>
            <person name="Ohm R."/>
            <person name="Martin F."/>
            <person name="Silar P."/>
            <person name="Natvig D."/>
            <person name="Lalanne C."/>
            <person name="Gautier V."/>
            <person name="Ament-Velasquez S.L."/>
            <person name="Kruys A."/>
            <person name="Hutchinson M.I."/>
            <person name="Powell A.J."/>
            <person name="Barry K."/>
            <person name="Miller A.N."/>
            <person name="Grigoriev I.V."/>
            <person name="Debuchy R."/>
            <person name="Gladieux P."/>
            <person name="Thoren M.H."/>
            <person name="Johannesson H."/>
        </authorList>
    </citation>
    <scope>NUCLEOTIDE SEQUENCE</scope>
    <source>
        <strain evidence="4">CBS 359.72</strain>
    </source>
</reference>
<feature type="compositionally biased region" description="Polar residues" evidence="2">
    <location>
        <begin position="71"/>
        <end position="81"/>
    </location>
</feature>
<evidence type="ECO:0000313" key="4">
    <source>
        <dbReference type="EMBL" id="KAK4243428.1"/>
    </source>
</evidence>
<dbReference type="PANTHER" id="PTHR10039:SF5">
    <property type="entry name" value="NACHT DOMAIN-CONTAINING PROTEIN"/>
    <property type="match status" value="1"/>
</dbReference>
<dbReference type="InterPro" id="IPR029063">
    <property type="entry name" value="SAM-dependent_MTases_sf"/>
</dbReference>
<sequence length="1646" mass="186153">MKLREHDIKPTGLTLLYEPDWPIDPAVDIVLIHGLGGHPVRTWKLEGQRHIPTITKAAAPYPGIKRRLTKSPGSTPLLRSNSEPLLARNPRYLNSTRILIGKSSAKSSPQSDLYGFAGPGKPGSLGRSKTVLRKTSPNLLPSERFADFLDPAQSTAYNIDTYWPLEFLPASCPNARVFTWGYHTLVSNRKPPRPQGNIFAHAEELLVELASTRAVLGSGARPILLRLSEAERDGPLKEVLLSTAAVIFLASPHRGTEHCNLGDAVQSMAVATSSIDPNDPGLHELCGTNGVELELGRQTFVRLWNDYNFKVKTFQESVIPSYLYPELRAETTIRRLSSFIGDPRENPETIYALHENICKFGSAEDQGYRTLAKTLAAVITTEEDGRYVLNAKEHECLSALAGPQPPSSQPLQVTAYPGTCLWLDQLHDFQTWHHRHGPNKHKILWFRGESGSGKTVLLRSLRKRLERQWGPAGACFIWVTAEADELTGDTITGQQGPSLAGIYRNLLAQLFLHDPSLRKALLAMYNQIQSDPRTFDDAQIVSFFADYYVNQTVQTRARRTFIFVEVPSNACPSYVHELLGRLSHLAHNSDFSICLASGYHPQIIEEENVLSIPMHLRNADDILRYVNLNLVAEWEERNQTVIRIAKTSAGVFLWAEIVVNILNAAIIEGATQEMIEYTLEEIPGDLHGLYEWMLSTLNDRERAESLLLFQWVMLAAEPMRLNDLFLAIRLTEPNPFALFQQLGPLMAFDVGMPFSMRELRQLRNSEINSDTPYQFYRWLRARSIGLLELKSDNDHRQPHTNETLGLQRVYPIHPSVRAFFFSGRGFACLATGNPSVPPNLPLSDFVDITHYTLFRACLTYLNMRDFESLGHGCARRSRRKPLSPSSQQNQHQDVTFLETTLHWHPPPTVSSQRHLVMSSYPFLRYAVGHLLHHLLAPAPFRYFLPQAELLAALATNRFRLWKRWTSLLGTYDPDVIIAQHASPSLSLSSSSSSSWQGPGTKRMVATWLSPVYGARYRLERVLKKLARLAASESYTTPLVLMYALGGHARRRLFPRAMRCVCAQQASFAVASKPATLDLPNPLAERLHKEGSWAALRGRRKGKNTDKYRINIVSEKLCDDTLKYIGSTLIRHEGCDIVDIFPGAGLWSQKLNDLLKPRSHILMEPDEEFYKPYLQPLLDRPGTRLLPESGIVWEQLNKILSPEVLPHQVERKYSPGETPERNDTLLVTMNLSMYPKRRFRTFESLAQLVLFQVISSIRPGGLFQKYGLVRMLIWAETTEKMSMLPRTVQRRKKMAIEAEIATDWVCEIVGGEYESSTTERTPAWFQRDDALDLESTMRAAKRMRAHGFEMPSGREPQHLQEYLKVAELNDPDAFASKHTHERPYMAELEALEAAFLRGELPLRSKEHKRYKSLLYLRNHTARRSEMIVDMMREYYDIVQAYVNAGSDKKLLAKARQRGQAWSDQANSLEQAARSDLLLHRDNLHILRQDSPILNWDRRYVEPLRAAPGEFFPQVPCTLLDIQPKAVPGILRDMGQHSTRGGDTFDLILRGLVQRPIDPVTKSLNSIAAGAGEGIAPCCPSLLDPRKGGIPPGLLEQPTRTLSQSQMVEIAEAWMRWPFRPSYSELVSRTLEDMEGPDDEDGKFAVSE</sequence>
<dbReference type="InterPro" id="IPR027417">
    <property type="entry name" value="P-loop_NTPase"/>
</dbReference>
<dbReference type="Gene3D" id="1.10.8.100">
    <property type="entry name" value="Ribosomal RNA adenine dimethylase-like, domain 2"/>
    <property type="match status" value="1"/>
</dbReference>
<feature type="domain" description="Nephrocystin 3-like N-terminal" evidence="3">
    <location>
        <begin position="418"/>
        <end position="536"/>
    </location>
</feature>
<comment type="caution">
    <text evidence="4">The sequence shown here is derived from an EMBL/GenBank/DDBJ whole genome shotgun (WGS) entry which is preliminary data.</text>
</comment>
<dbReference type="InterPro" id="IPR056884">
    <property type="entry name" value="NPHP3-like_N"/>
</dbReference>
<evidence type="ECO:0000313" key="5">
    <source>
        <dbReference type="Proteomes" id="UP001303647"/>
    </source>
</evidence>
<dbReference type="PANTHER" id="PTHR10039">
    <property type="entry name" value="AMELOGENIN"/>
    <property type="match status" value="1"/>
</dbReference>
<dbReference type="Gene3D" id="3.40.50.150">
    <property type="entry name" value="Vaccinia Virus protein VP39"/>
    <property type="match status" value="1"/>
</dbReference>
<dbReference type="SUPFAM" id="SSF53335">
    <property type="entry name" value="S-adenosyl-L-methionine-dependent methyltransferases"/>
    <property type="match status" value="1"/>
</dbReference>
<protein>
    <recommendedName>
        <fullName evidence="3">Nephrocystin 3-like N-terminal domain-containing protein</fullName>
    </recommendedName>
</protein>
<feature type="region of interest" description="Disordered" evidence="2">
    <location>
        <begin position="62"/>
        <end position="81"/>
    </location>
</feature>
<dbReference type="Proteomes" id="UP001303647">
    <property type="component" value="Unassembled WGS sequence"/>
</dbReference>
<dbReference type="SUPFAM" id="SSF52540">
    <property type="entry name" value="P-loop containing nucleoside triphosphate hydrolases"/>
    <property type="match status" value="1"/>
</dbReference>
<organism evidence="4 5">
    <name type="scientific">Corynascus novoguineensis</name>
    <dbReference type="NCBI Taxonomy" id="1126955"/>
    <lineage>
        <taxon>Eukaryota</taxon>
        <taxon>Fungi</taxon>
        <taxon>Dikarya</taxon>
        <taxon>Ascomycota</taxon>
        <taxon>Pezizomycotina</taxon>
        <taxon>Sordariomycetes</taxon>
        <taxon>Sordariomycetidae</taxon>
        <taxon>Sordariales</taxon>
        <taxon>Chaetomiaceae</taxon>
        <taxon>Corynascus</taxon>
    </lineage>
</organism>
<evidence type="ECO:0000256" key="1">
    <source>
        <dbReference type="ARBA" id="ARBA00022737"/>
    </source>
</evidence>
<keyword evidence="5" id="KW-1185">Reference proteome</keyword>
<dbReference type="InterPro" id="IPR023165">
    <property type="entry name" value="rRNA_Ade_diMease-like_C"/>
</dbReference>
<evidence type="ECO:0000259" key="3">
    <source>
        <dbReference type="Pfam" id="PF24883"/>
    </source>
</evidence>
<gene>
    <name evidence="4" type="ORF">C7999DRAFT_18215</name>
</gene>
<reference evidence="4" key="1">
    <citation type="journal article" date="2023" name="Mol. Phylogenet. Evol.">
        <title>Genome-scale phylogeny and comparative genomics of the fungal order Sordariales.</title>
        <authorList>
            <person name="Hensen N."/>
            <person name="Bonometti L."/>
            <person name="Westerberg I."/>
            <person name="Brannstrom I.O."/>
            <person name="Guillou S."/>
            <person name="Cros-Aarteil S."/>
            <person name="Calhoun S."/>
            <person name="Haridas S."/>
            <person name="Kuo A."/>
            <person name="Mondo S."/>
            <person name="Pangilinan J."/>
            <person name="Riley R."/>
            <person name="LaButti K."/>
            <person name="Andreopoulos B."/>
            <person name="Lipzen A."/>
            <person name="Chen C."/>
            <person name="Yan M."/>
            <person name="Daum C."/>
            <person name="Ng V."/>
            <person name="Clum A."/>
            <person name="Steindorff A."/>
            <person name="Ohm R.A."/>
            <person name="Martin F."/>
            <person name="Silar P."/>
            <person name="Natvig D.O."/>
            <person name="Lalanne C."/>
            <person name="Gautier V."/>
            <person name="Ament-Velasquez S.L."/>
            <person name="Kruys A."/>
            <person name="Hutchinson M.I."/>
            <person name="Powell A.J."/>
            <person name="Barry K."/>
            <person name="Miller A.N."/>
            <person name="Grigoriev I.V."/>
            <person name="Debuchy R."/>
            <person name="Gladieux P."/>
            <person name="Hiltunen Thoren M."/>
            <person name="Johannesson H."/>
        </authorList>
    </citation>
    <scope>NUCLEOTIDE SEQUENCE</scope>
    <source>
        <strain evidence="4">CBS 359.72</strain>
    </source>
</reference>
<accession>A0AAN7CMD8</accession>
<feature type="region of interest" description="Disordered" evidence="2">
    <location>
        <begin position="106"/>
        <end position="129"/>
    </location>
</feature>